<gene>
    <name evidence="2" type="ORF">GBAR_LOCUS12940</name>
</gene>
<evidence type="ECO:0000256" key="1">
    <source>
        <dbReference type="SAM" id="MobiDB-lite"/>
    </source>
</evidence>
<organism evidence="2 3">
    <name type="scientific">Geodia barretti</name>
    <name type="common">Barrett's horny sponge</name>
    <dbReference type="NCBI Taxonomy" id="519541"/>
    <lineage>
        <taxon>Eukaryota</taxon>
        <taxon>Metazoa</taxon>
        <taxon>Porifera</taxon>
        <taxon>Demospongiae</taxon>
        <taxon>Heteroscleromorpha</taxon>
        <taxon>Tetractinellida</taxon>
        <taxon>Astrophorina</taxon>
        <taxon>Geodiidae</taxon>
        <taxon>Geodia</taxon>
    </lineage>
</organism>
<accession>A0AA35S2Y4</accession>
<proteinExistence type="predicted"/>
<dbReference type="Proteomes" id="UP001174909">
    <property type="component" value="Unassembled WGS sequence"/>
</dbReference>
<feature type="region of interest" description="Disordered" evidence="1">
    <location>
        <begin position="1"/>
        <end position="22"/>
    </location>
</feature>
<sequence>MMAATEKRYENREHERGAVTASVPEDFTDLSTVHHSLGSLSVQEGGESGVDWISHQLSQEQVDQFWRDGYLSNIPVLAQQQVQLLLKDYKTFL</sequence>
<keyword evidence="3" id="KW-1185">Reference proteome</keyword>
<evidence type="ECO:0000313" key="3">
    <source>
        <dbReference type="Proteomes" id="UP001174909"/>
    </source>
</evidence>
<dbReference type="EMBL" id="CASHTH010001925">
    <property type="protein sequence ID" value="CAI8021964.1"/>
    <property type="molecule type" value="Genomic_DNA"/>
</dbReference>
<dbReference type="AlphaFoldDB" id="A0AA35S2Y4"/>
<evidence type="ECO:0000313" key="2">
    <source>
        <dbReference type="EMBL" id="CAI8021964.1"/>
    </source>
</evidence>
<feature type="compositionally biased region" description="Basic and acidic residues" evidence="1">
    <location>
        <begin position="1"/>
        <end position="17"/>
    </location>
</feature>
<reference evidence="2" key="1">
    <citation type="submission" date="2023-03" db="EMBL/GenBank/DDBJ databases">
        <authorList>
            <person name="Steffen K."/>
            <person name="Cardenas P."/>
        </authorList>
    </citation>
    <scope>NUCLEOTIDE SEQUENCE</scope>
</reference>
<name>A0AA35S2Y4_GEOBA</name>
<feature type="non-terminal residue" evidence="2">
    <location>
        <position position="1"/>
    </location>
</feature>
<comment type="caution">
    <text evidence="2">The sequence shown here is derived from an EMBL/GenBank/DDBJ whole genome shotgun (WGS) entry which is preliminary data.</text>
</comment>
<protein>
    <submittedName>
        <fullName evidence="2">Uncharacterized protein</fullName>
    </submittedName>
</protein>